<reference evidence="1 2" key="1">
    <citation type="journal article" date="2016" name="Nat. Commun.">
        <title>Thousands of microbial genomes shed light on interconnected biogeochemical processes in an aquifer system.</title>
        <authorList>
            <person name="Anantharaman K."/>
            <person name="Brown C.T."/>
            <person name="Hug L.A."/>
            <person name="Sharon I."/>
            <person name="Castelle C.J."/>
            <person name="Probst A.J."/>
            <person name="Thomas B.C."/>
            <person name="Singh A."/>
            <person name="Wilkins M.J."/>
            <person name="Karaoz U."/>
            <person name="Brodie E.L."/>
            <person name="Williams K.H."/>
            <person name="Hubbard S.S."/>
            <person name="Banfield J.F."/>
        </authorList>
    </citation>
    <scope>NUCLEOTIDE SEQUENCE [LARGE SCALE GENOMIC DNA]</scope>
</reference>
<comment type="caution">
    <text evidence="1">The sequence shown here is derived from an EMBL/GenBank/DDBJ whole genome shotgun (WGS) entry which is preliminary data.</text>
</comment>
<evidence type="ECO:0000313" key="2">
    <source>
        <dbReference type="Proteomes" id="UP000179003"/>
    </source>
</evidence>
<dbReference type="InterPro" id="IPR036866">
    <property type="entry name" value="RibonucZ/Hydroxyglut_hydro"/>
</dbReference>
<evidence type="ECO:0008006" key="3">
    <source>
        <dbReference type="Google" id="ProtNLM"/>
    </source>
</evidence>
<proteinExistence type="predicted"/>
<dbReference type="AlphaFoldDB" id="A0A1F5EHM1"/>
<dbReference type="Proteomes" id="UP000179003">
    <property type="component" value="Unassembled WGS sequence"/>
</dbReference>
<name>A0A1F5EHM1_9BACT</name>
<evidence type="ECO:0000313" key="1">
    <source>
        <dbReference type="EMBL" id="OGD66898.1"/>
    </source>
</evidence>
<organism evidence="1 2">
    <name type="scientific">Candidatus Campbellbacteria bacterium RIFOXYC2_FULL_35_25</name>
    <dbReference type="NCBI Taxonomy" id="1797582"/>
    <lineage>
        <taxon>Bacteria</taxon>
        <taxon>Candidatus Campbelliibacteriota</taxon>
    </lineage>
</organism>
<sequence length="212" mass="23388">MIITYHNIQFFKIQFGDMVIAFNPISKDSKFKGSRFGADIVLISTNSTDFNGIESVSSKNKEPFVISGPGEYEVQGIFIKGTRSDSQYKDKKRINTIYTLKIDSMNVGFLGALNVKELSDNSKSILADIDILFVPIGGSGVLNSSDAHNLATKLGPKIIIPMHYGEVGQENALKNFLKESGDENIKPIDKLTIKKKDLEDKLGEIFVFTASV</sequence>
<dbReference type="PANTHER" id="PTHR39189">
    <property type="entry name" value="UPF0173 METAL-DEPENDENT HYDROLASE YTKL"/>
    <property type="match status" value="1"/>
</dbReference>
<dbReference type="Gene3D" id="3.60.15.10">
    <property type="entry name" value="Ribonuclease Z/Hydroxyacylglutathione hydrolase-like"/>
    <property type="match status" value="1"/>
</dbReference>
<dbReference type="SUPFAM" id="SSF56281">
    <property type="entry name" value="Metallo-hydrolase/oxidoreductase"/>
    <property type="match status" value="1"/>
</dbReference>
<protein>
    <recommendedName>
        <fullName evidence="3">Zn-dependent hydrolase</fullName>
    </recommendedName>
</protein>
<accession>A0A1F5EHM1</accession>
<dbReference type="EMBL" id="MFAE01000012">
    <property type="protein sequence ID" value="OGD66898.1"/>
    <property type="molecule type" value="Genomic_DNA"/>
</dbReference>
<dbReference type="Pfam" id="PF13483">
    <property type="entry name" value="Lactamase_B_3"/>
    <property type="match status" value="1"/>
</dbReference>
<gene>
    <name evidence="1" type="ORF">A2442_03380</name>
</gene>
<dbReference type="STRING" id="1797582.A2442_03380"/>
<dbReference type="PANTHER" id="PTHR39189:SF1">
    <property type="entry name" value="UPF0173 METAL-DEPENDENT HYDROLASE YTKL"/>
    <property type="match status" value="1"/>
</dbReference>